<organism evidence="2 3">
    <name type="scientific">Acidocella aromatica</name>
    <dbReference type="NCBI Taxonomy" id="1303579"/>
    <lineage>
        <taxon>Bacteria</taxon>
        <taxon>Pseudomonadati</taxon>
        <taxon>Pseudomonadota</taxon>
        <taxon>Alphaproteobacteria</taxon>
        <taxon>Acetobacterales</taxon>
        <taxon>Acidocellaceae</taxon>
        <taxon>Acidocella</taxon>
    </lineage>
</organism>
<keyword evidence="1" id="KW-0812">Transmembrane</keyword>
<keyword evidence="1" id="KW-0472">Membrane</keyword>
<keyword evidence="1" id="KW-1133">Transmembrane helix</keyword>
<proteinExistence type="predicted"/>
<feature type="transmembrane region" description="Helical" evidence="1">
    <location>
        <begin position="105"/>
        <end position="125"/>
    </location>
</feature>
<evidence type="ECO:0000256" key="1">
    <source>
        <dbReference type="SAM" id="Phobius"/>
    </source>
</evidence>
<dbReference type="EMBL" id="JACHFJ010000002">
    <property type="protein sequence ID" value="MBB5372619.1"/>
    <property type="molecule type" value="Genomic_DNA"/>
</dbReference>
<comment type="caution">
    <text evidence="2">The sequence shown here is derived from an EMBL/GenBank/DDBJ whole genome shotgun (WGS) entry which is preliminary data.</text>
</comment>
<sequence length="431" mass="46618">MARCTGHGIRHELALRCAPSLVAAALYGLFMLLFFAAPRGYAALLGLLDPIPNLYTFTDLMAVLQAGACWKAGVNVYLPSPCMHGGVYNYAPMLLRIADLGIGPALRMPLGLASGVLFLLVSLGLPPARGWGGVVWRCLGLCSGDVMLALNTANLDVLIFVLLVAGLLLLLRARLAALGYALFTLAAAMKLYPAVLLGLVLRERRRFIVLMTLVLAAAGGVYLWAYGAGTARAIDILPGGLPFRAVFGAMNVPFGLALLAFLPVHTLEPDQAAFFAALSYPFVPLYIVVAQKLLVLAGIVSALQLAPRYQEELRGLSESEHLFLLAGAILVGFCFCAAQNLDYRAIFLLLTLPGLMRLRAAEAADLRFLPVAVLLLLWEGLFRHLAGMVGYAAQVLAWGVREYLWWWVVVRLLALCVCWLRTLRQPSEVAC</sequence>
<feature type="transmembrane region" description="Helical" evidence="1">
    <location>
        <begin position="245"/>
        <end position="262"/>
    </location>
</feature>
<feature type="transmembrane region" description="Helical" evidence="1">
    <location>
        <begin position="403"/>
        <end position="420"/>
    </location>
</feature>
<keyword evidence="3" id="KW-1185">Reference proteome</keyword>
<feature type="transmembrane region" description="Helical" evidence="1">
    <location>
        <begin position="274"/>
        <end position="302"/>
    </location>
</feature>
<feature type="transmembrane region" description="Helical" evidence="1">
    <location>
        <begin position="364"/>
        <end position="383"/>
    </location>
</feature>
<evidence type="ECO:0000313" key="2">
    <source>
        <dbReference type="EMBL" id="MBB5372619.1"/>
    </source>
</evidence>
<dbReference type="Proteomes" id="UP000553706">
    <property type="component" value="Unassembled WGS sequence"/>
</dbReference>
<protein>
    <recommendedName>
        <fullName evidence="4">DUF2029 domain-containing protein</fullName>
    </recommendedName>
</protein>
<feature type="transmembrane region" description="Helical" evidence="1">
    <location>
        <begin position="207"/>
        <end position="225"/>
    </location>
</feature>
<dbReference type="AlphaFoldDB" id="A0A840VK41"/>
<evidence type="ECO:0008006" key="4">
    <source>
        <dbReference type="Google" id="ProtNLM"/>
    </source>
</evidence>
<feature type="transmembrane region" description="Helical" evidence="1">
    <location>
        <begin position="146"/>
        <end position="171"/>
    </location>
</feature>
<reference evidence="2 3" key="1">
    <citation type="submission" date="2020-08" db="EMBL/GenBank/DDBJ databases">
        <title>Genomic Encyclopedia of Type Strains, Phase IV (KMG-IV): sequencing the most valuable type-strain genomes for metagenomic binning, comparative biology and taxonomic classification.</title>
        <authorList>
            <person name="Goeker M."/>
        </authorList>
    </citation>
    <scope>NUCLEOTIDE SEQUENCE [LARGE SCALE GENOMIC DNA]</scope>
    <source>
        <strain evidence="2 3">DSM 27026</strain>
    </source>
</reference>
<feature type="transmembrane region" description="Helical" evidence="1">
    <location>
        <begin position="322"/>
        <end position="343"/>
    </location>
</feature>
<accession>A0A840VK41</accession>
<feature type="transmembrane region" description="Helical" evidence="1">
    <location>
        <begin position="21"/>
        <end position="41"/>
    </location>
</feature>
<feature type="transmembrane region" description="Helical" evidence="1">
    <location>
        <begin position="177"/>
        <end position="200"/>
    </location>
</feature>
<name>A0A840VK41_9PROT</name>
<evidence type="ECO:0000313" key="3">
    <source>
        <dbReference type="Proteomes" id="UP000553706"/>
    </source>
</evidence>
<gene>
    <name evidence="2" type="ORF">HNP71_000857</name>
</gene>
<dbReference type="RefSeq" id="WP_183265626.1">
    <property type="nucleotide sequence ID" value="NZ_JACHFJ010000002.1"/>
</dbReference>